<dbReference type="PROSITE" id="PS50122">
    <property type="entry name" value="CHEB"/>
    <property type="match status" value="1"/>
</dbReference>
<gene>
    <name evidence="10" type="ORF">K4G66_31495</name>
</gene>
<feature type="domain" description="PAS" evidence="6">
    <location>
        <begin position="962"/>
        <end position="1033"/>
    </location>
</feature>
<evidence type="ECO:0000256" key="1">
    <source>
        <dbReference type="ARBA" id="ARBA00000085"/>
    </source>
</evidence>
<dbReference type="PANTHER" id="PTHR24422:SF27">
    <property type="entry name" value="PROTEIN-GLUTAMATE O-METHYLTRANSFERASE"/>
    <property type="match status" value="1"/>
</dbReference>
<dbReference type="PROSITE" id="PS50109">
    <property type="entry name" value="HIS_KIN"/>
    <property type="match status" value="1"/>
</dbReference>
<feature type="domain" description="PAC" evidence="7">
    <location>
        <begin position="1036"/>
        <end position="1088"/>
    </location>
</feature>
<dbReference type="CDD" id="cd00082">
    <property type="entry name" value="HisKA"/>
    <property type="match status" value="1"/>
</dbReference>
<dbReference type="SMART" id="SM00387">
    <property type="entry name" value="HATPase_c"/>
    <property type="match status" value="1"/>
</dbReference>
<evidence type="ECO:0000256" key="2">
    <source>
        <dbReference type="ARBA" id="ARBA00012438"/>
    </source>
</evidence>
<dbReference type="Gene3D" id="1.10.287.130">
    <property type="match status" value="1"/>
</dbReference>
<dbReference type="CDD" id="cd16434">
    <property type="entry name" value="CheB-CheR_fusion"/>
    <property type="match status" value="1"/>
</dbReference>
<dbReference type="Gene3D" id="3.30.565.10">
    <property type="entry name" value="Histidine kinase-like ATPase, C-terminal domain"/>
    <property type="match status" value="1"/>
</dbReference>
<dbReference type="Gene3D" id="2.10.70.100">
    <property type="match status" value="1"/>
</dbReference>
<reference evidence="10" key="2">
    <citation type="journal article" date="2024" name="Antonie Van Leeuwenhoek">
        <title>Roseihalotalea indica gen. nov., sp. nov., a halophilic Bacteroidetes from mesopelagic Southwest Indian Ocean with higher carbohydrate metabolic potential.</title>
        <authorList>
            <person name="Chen B."/>
            <person name="Zhang M."/>
            <person name="Lin D."/>
            <person name="Ye J."/>
            <person name="Tang K."/>
        </authorList>
    </citation>
    <scope>NUCLEOTIDE SEQUENCE</scope>
    <source>
        <strain evidence="10">TK19036</strain>
    </source>
</reference>
<feature type="coiled-coil region" evidence="4">
    <location>
        <begin position="632"/>
        <end position="705"/>
    </location>
</feature>
<evidence type="ECO:0000256" key="4">
    <source>
        <dbReference type="SAM" id="Coils"/>
    </source>
</evidence>
<keyword evidence="3" id="KW-0145">Chemotaxis</keyword>
<dbReference type="SMART" id="SM00086">
    <property type="entry name" value="PAC"/>
    <property type="match status" value="3"/>
</dbReference>
<dbReference type="InterPro" id="IPR001610">
    <property type="entry name" value="PAC"/>
</dbReference>
<dbReference type="SUPFAM" id="SSF55874">
    <property type="entry name" value="ATPase domain of HSP90 chaperone/DNA topoisomerase II/histidine kinase"/>
    <property type="match status" value="1"/>
</dbReference>
<evidence type="ECO:0000256" key="3">
    <source>
        <dbReference type="PROSITE-ProRule" id="PRU00050"/>
    </source>
</evidence>
<dbReference type="SUPFAM" id="SSF53335">
    <property type="entry name" value="S-adenosyl-L-methionine-dependent methyltransferases"/>
    <property type="match status" value="1"/>
</dbReference>
<dbReference type="InterPro" id="IPR000014">
    <property type="entry name" value="PAS"/>
</dbReference>
<dbReference type="InterPro" id="IPR013655">
    <property type="entry name" value="PAS_fold_3"/>
</dbReference>
<dbReference type="Pfam" id="PF02518">
    <property type="entry name" value="HATPase_c"/>
    <property type="match status" value="1"/>
</dbReference>
<dbReference type="Pfam" id="PF01739">
    <property type="entry name" value="CheR"/>
    <property type="match status" value="1"/>
</dbReference>
<dbReference type="SMART" id="SM00091">
    <property type="entry name" value="PAS"/>
    <property type="match status" value="4"/>
</dbReference>
<dbReference type="InterPro" id="IPR035909">
    <property type="entry name" value="CheB_C"/>
</dbReference>
<dbReference type="InterPro" id="IPR003594">
    <property type="entry name" value="HATPase_dom"/>
</dbReference>
<dbReference type="CDD" id="cd00075">
    <property type="entry name" value="HATPase"/>
    <property type="match status" value="1"/>
</dbReference>
<dbReference type="NCBIfam" id="TIGR00229">
    <property type="entry name" value="sensory_box"/>
    <property type="match status" value="2"/>
</dbReference>
<name>A0AA49JDK0_9BACT</name>
<dbReference type="SUPFAM" id="SSF55785">
    <property type="entry name" value="PYP-like sensor domain (PAS domain)"/>
    <property type="match status" value="5"/>
</dbReference>
<dbReference type="PANTHER" id="PTHR24422">
    <property type="entry name" value="CHEMOTAXIS PROTEIN METHYLTRANSFERASE"/>
    <property type="match status" value="1"/>
</dbReference>
<dbReference type="Gene3D" id="3.40.50.150">
    <property type="entry name" value="Vaccinia Virus protein VP39"/>
    <property type="match status" value="1"/>
</dbReference>
<accession>A0AA49JDK0</accession>
<proteinExistence type="predicted"/>
<evidence type="ECO:0000313" key="10">
    <source>
        <dbReference type="EMBL" id="WKN36893.1"/>
    </source>
</evidence>
<dbReference type="SUPFAM" id="SSF52738">
    <property type="entry name" value="Methylesterase CheB, C-terminal domain"/>
    <property type="match status" value="1"/>
</dbReference>
<keyword evidence="3" id="KW-0378">Hydrolase</keyword>
<dbReference type="InterPro" id="IPR036890">
    <property type="entry name" value="HATPase_C_sf"/>
</dbReference>
<dbReference type="Pfam" id="PF03705">
    <property type="entry name" value="CheR_N"/>
    <property type="match status" value="1"/>
</dbReference>
<feature type="active site" evidence="3">
    <location>
        <position position="134"/>
    </location>
</feature>
<feature type="domain" description="PAC" evidence="7">
    <location>
        <begin position="1287"/>
        <end position="1339"/>
    </location>
</feature>
<evidence type="ECO:0000259" key="7">
    <source>
        <dbReference type="PROSITE" id="PS50113"/>
    </source>
</evidence>
<dbReference type="PROSITE" id="PS50123">
    <property type="entry name" value="CHER"/>
    <property type="match status" value="1"/>
</dbReference>
<dbReference type="Pfam" id="PF08447">
    <property type="entry name" value="PAS_3"/>
    <property type="match status" value="2"/>
</dbReference>
<feature type="active site" evidence="3">
    <location>
        <position position="42"/>
    </location>
</feature>
<dbReference type="InterPro" id="IPR022641">
    <property type="entry name" value="CheR_N"/>
</dbReference>
<evidence type="ECO:0000259" key="5">
    <source>
        <dbReference type="PROSITE" id="PS50109"/>
    </source>
</evidence>
<dbReference type="GO" id="GO:0005737">
    <property type="term" value="C:cytoplasm"/>
    <property type="evidence" value="ECO:0007669"/>
    <property type="project" value="InterPro"/>
</dbReference>
<evidence type="ECO:0000259" key="6">
    <source>
        <dbReference type="PROSITE" id="PS50112"/>
    </source>
</evidence>
<feature type="domain" description="PAS" evidence="6">
    <location>
        <begin position="1231"/>
        <end position="1284"/>
    </location>
</feature>
<dbReference type="InterPro" id="IPR022642">
    <property type="entry name" value="CheR_C"/>
</dbReference>
<feature type="active site" evidence="3">
    <location>
        <position position="15"/>
    </location>
</feature>
<dbReference type="PROSITE" id="PS50113">
    <property type="entry name" value="PAC"/>
    <property type="match status" value="2"/>
</dbReference>
<dbReference type="GO" id="GO:0000156">
    <property type="term" value="F:phosphorelay response regulator activity"/>
    <property type="evidence" value="ECO:0007669"/>
    <property type="project" value="InterPro"/>
</dbReference>
<dbReference type="PROSITE" id="PS50112">
    <property type="entry name" value="PAS"/>
    <property type="match status" value="3"/>
</dbReference>
<evidence type="ECO:0000259" key="9">
    <source>
        <dbReference type="PROSITE" id="PS50123"/>
    </source>
</evidence>
<dbReference type="InterPro" id="IPR036097">
    <property type="entry name" value="HisK_dim/P_sf"/>
</dbReference>
<protein>
    <recommendedName>
        <fullName evidence="2">histidine kinase</fullName>
        <ecNumber evidence="2">2.7.13.3</ecNumber>
    </recommendedName>
</protein>
<dbReference type="InterPro" id="IPR035965">
    <property type="entry name" value="PAS-like_dom_sf"/>
</dbReference>
<comment type="catalytic activity">
    <reaction evidence="1">
        <text>ATP + protein L-histidine = ADP + protein N-phospho-L-histidine.</text>
        <dbReference type="EC" id="2.7.13.3"/>
    </reaction>
</comment>
<dbReference type="InterPro" id="IPR000780">
    <property type="entry name" value="CheR_MeTrfase"/>
</dbReference>
<dbReference type="SUPFAM" id="SSF47757">
    <property type="entry name" value="Chemotaxis receptor methyltransferase CheR, N-terminal domain"/>
    <property type="match status" value="1"/>
</dbReference>
<reference evidence="10" key="1">
    <citation type="journal article" date="2023" name="Comput. Struct. Biotechnol. J.">
        <title>Discovery of a novel marine Bacteroidetes with a rich repertoire of carbohydrate-active enzymes.</title>
        <authorList>
            <person name="Chen B."/>
            <person name="Liu G."/>
            <person name="Chen Q."/>
            <person name="Wang H."/>
            <person name="Liu L."/>
            <person name="Tang K."/>
        </authorList>
    </citation>
    <scope>NUCLEOTIDE SEQUENCE</scope>
    <source>
        <strain evidence="10">TK19036</strain>
    </source>
</reference>
<dbReference type="SMART" id="SM00138">
    <property type="entry name" value="MeTrc"/>
    <property type="match status" value="1"/>
</dbReference>
<dbReference type="InterPro" id="IPR003661">
    <property type="entry name" value="HisK_dim/P_dom"/>
</dbReference>
<dbReference type="InterPro" id="IPR005467">
    <property type="entry name" value="His_kinase_dom"/>
</dbReference>
<dbReference type="Pfam" id="PF13426">
    <property type="entry name" value="PAS_9"/>
    <property type="match status" value="1"/>
</dbReference>
<dbReference type="InterPro" id="IPR000673">
    <property type="entry name" value="Sig_transdc_resp-reg_Me-estase"/>
</dbReference>
<dbReference type="PRINTS" id="PR00996">
    <property type="entry name" value="CHERMTFRASE"/>
</dbReference>
<keyword evidence="4" id="KW-0175">Coiled coil</keyword>
<feature type="domain" description="Histidine kinase" evidence="5">
    <location>
        <begin position="1357"/>
        <end position="1567"/>
    </location>
</feature>
<feature type="domain" description="CheB-type methylesterase" evidence="8">
    <location>
        <begin position="9"/>
        <end position="192"/>
    </location>
</feature>
<organism evidence="10">
    <name type="scientific">Roseihalotalea indica</name>
    <dbReference type="NCBI Taxonomy" id="2867963"/>
    <lineage>
        <taxon>Bacteria</taxon>
        <taxon>Pseudomonadati</taxon>
        <taxon>Bacteroidota</taxon>
        <taxon>Cytophagia</taxon>
        <taxon>Cytophagales</taxon>
        <taxon>Catalimonadaceae</taxon>
        <taxon>Roseihalotalea</taxon>
    </lineage>
</organism>
<dbReference type="GO" id="GO:0008757">
    <property type="term" value="F:S-adenosylmethionine-dependent methyltransferase activity"/>
    <property type="evidence" value="ECO:0007669"/>
    <property type="project" value="InterPro"/>
</dbReference>
<dbReference type="Pfam" id="PF01339">
    <property type="entry name" value="CheB_methylest"/>
    <property type="match status" value="1"/>
</dbReference>
<dbReference type="Pfam" id="PF13596">
    <property type="entry name" value="PAS_10"/>
    <property type="match status" value="1"/>
</dbReference>
<dbReference type="SUPFAM" id="SSF47384">
    <property type="entry name" value="Homodimeric domain of signal transducing histidine kinase"/>
    <property type="match status" value="1"/>
</dbReference>
<dbReference type="GO" id="GO:0000155">
    <property type="term" value="F:phosphorelay sensor kinase activity"/>
    <property type="evidence" value="ECO:0007669"/>
    <property type="project" value="InterPro"/>
</dbReference>
<dbReference type="GO" id="GO:0008984">
    <property type="term" value="F:protein-glutamate methylesterase activity"/>
    <property type="evidence" value="ECO:0007669"/>
    <property type="project" value="InterPro"/>
</dbReference>
<dbReference type="CDD" id="cd00130">
    <property type="entry name" value="PAS"/>
    <property type="match status" value="2"/>
</dbReference>
<feature type="domain" description="PAS" evidence="6">
    <location>
        <begin position="1085"/>
        <end position="1129"/>
    </location>
</feature>
<dbReference type="Gene3D" id="3.40.50.180">
    <property type="entry name" value="Methylesterase CheB, C-terminal domain"/>
    <property type="match status" value="1"/>
</dbReference>
<dbReference type="InterPro" id="IPR050903">
    <property type="entry name" value="Bact_Chemotaxis_MeTrfase"/>
</dbReference>
<sequence>MSERKDFFIVGIGASAGGLEALQEFFSKLPDSNPAAFVVIQHLSPDFKSMMDELLAKHTRMPIKKVTRTVKIKPNHVYLMSPRKNLELVGDSLVLREKIRTQKPNLPIDQFFDSLGKHWGINSVGIILSGTGTDGSRGIKTIKEQGGIIMVQHPDSAKFDGMPNATMLTGLADFVLRLPKMAEEVDRIIHHSPQISDETGKLPTTEQDFIGEILELVTKETRINFNLYKEATILRRMQKRMHITNVNTLKGYHHILASNPEEVKQLSNEFLIGVSSFFRDGHPWKVFTNDVLPVIIDQKEEGDTIRVWIAGCASGEEAYTIGMLIDDYISKQHLPFSYKIFSSDIDKRSIYTASMGIYPSSIAEAVPPDLITSYFDKVGNNYKVKKSFRDHFVFASQNIISDPPFIKMDVVSCRNVLIYLNSEVQQKVISNFHFSLNKTGFLILGKSENIGNMAVFFSPIGEKTNIYQNRIAFNRKLHHTYLPKTSFRTDLQQQKNATETPLLSPSYLNNLITKAYEEDGVWVNSHFQIMHVKGNLDRYFHFPKNNLSMHLEDVLGKDEYLLMKSGILEALRVKKAVYYDKALFKKEKTRRLVDLRFKAIEVEALQQKIVYIEFRNDRKPEPSHQTVVTKLNEQEDQRLTRLVQELEEKQRIIQLLREELDSHNEELQTSTEELLASNEELQSSNEELQSVNEEIYSVNSELQEKISEITQINNDIINLLNSTEIATIFIDQDYLIRKLTPKISEIINISERDIGRSIDHFTTKLKNVSLMSITHSVMETEQPLEREVSLQSEEKCYLMRVLPYRKADGTMNGLVITFVDISEIKDAQIEIKNARLFAENIVNTFTDPLIVLNAELKVISANPAFHTTFKAIPEHISDQLIYDLGNGYWNLPALHHLLEDIIPEKSLVTGYQIEHDFPDIGHRIMLFNAITISQTGNIPDLVLLAIRDITEEEIRRKQLIETAERLNIVIQTSNIGTWEYNTRTQEVSADKRLRELFDLPPKRQLTFKDIASKIHPEDYQRVYKSLSSSIEQNKTYSTEFRIVKKNEEIRYVTGHGNMLLNDEGEPFKMIGINVDVTERKRAEENSAHYGRLLEESYNEIYIFNAKTLHFINVNSGALKNLGYTMDEVLTLTPLDLKPEYTQEKFTKLLEPLRLGKEKTIAFNTVHRRKNGSLYNVFVTLQLSTFQDKLVFIAIVQDTTAQTIAQQELRQNQERWAFAISGTSDGIWDWPDMNQEKIWWSPRLYQLLGLEDNEIEASLENYQSLIHPKDKEIRRRAFMAHIRNDKPFDVVIRLYHKTKGYRWFRSRGQVIRDKEGNPLRMAGLVSDIHNQKLSENKLKRTNRDLRIANEYLDNFVFTAAHDLRAPVANLKSLAGLLQTQEGQDNRVVEKIDLSIDRLEKTLRGLIKILDIQQTDRKEYSQVSFKKVLQKVMKDLDQMIKETQATITYDFQIKTIQYVEPYVVSIFRNLISNALKFHFEGRPPEIHIQSIEEKSYVCLTVRDNGVGMNLERFRKKLFKAFERLSKSGNGLGIGLHIVKTIVEKNEGFIEVQSEVNQGTTFLVYLKPYSNEEENIAH</sequence>
<dbReference type="EC" id="2.7.13.3" evidence="2"/>
<dbReference type="GO" id="GO:0006935">
    <property type="term" value="P:chemotaxis"/>
    <property type="evidence" value="ECO:0007669"/>
    <property type="project" value="UniProtKB-UniRule"/>
</dbReference>
<dbReference type="Gene3D" id="3.30.450.20">
    <property type="entry name" value="PAS domain"/>
    <property type="match status" value="5"/>
</dbReference>
<evidence type="ECO:0000259" key="8">
    <source>
        <dbReference type="PROSITE" id="PS50122"/>
    </source>
</evidence>
<feature type="domain" description="CheR-type methyltransferase" evidence="9">
    <location>
        <begin position="212"/>
        <end position="450"/>
    </location>
</feature>
<dbReference type="InterPro" id="IPR000700">
    <property type="entry name" value="PAS-assoc_C"/>
</dbReference>
<dbReference type="InterPro" id="IPR029063">
    <property type="entry name" value="SAM-dependent_MTases_sf"/>
</dbReference>
<dbReference type="EMBL" id="CP120682">
    <property type="protein sequence ID" value="WKN36893.1"/>
    <property type="molecule type" value="Genomic_DNA"/>
</dbReference>